<comment type="caution">
    <text evidence="6">The sequence shown here is derived from an EMBL/GenBank/DDBJ whole genome shotgun (WGS) entry which is preliminary data.</text>
</comment>
<evidence type="ECO:0000256" key="4">
    <source>
        <dbReference type="ARBA" id="ARBA00023051"/>
    </source>
</evidence>
<evidence type="ECO:0000313" key="7">
    <source>
        <dbReference type="Proteomes" id="UP000823775"/>
    </source>
</evidence>
<organism evidence="6 7">
    <name type="scientific">Datura stramonium</name>
    <name type="common">Jimsonweed</name>
    <name type="synonym">Common thornapple</name>
    <dbReference type="NCBI Taxonomy" id="4076"/>
    <lineage>
        <taxon>Eukaryota</taxon>
        <taxon>Viridiplantae</taxon>
        <taxon>Streptophyta</taxon>
        <taxon>Embryophyta</taxon>
        <taxon>Tracheophyta</taxon>
        <taxon>Spermatophyta</taxon>
        <taxon>Magnoliopsida</taxon>
        <taxon>eudicotyledons</taxon>
        <taxon>Gunneridae</taxon>
        <taxon>Pentapetalae</taxon>
        <taxon>asterids</taxon>
        <taxon>lamiids</taxon>
        <taxon>Solanales</taxon>
        <taxon>Solanaceae</taxon>
        <taxon>Solanoideae</taxon>
        <taxon>Datureae</taxon>
        <taxon>Datura</taxon>
    </lineage>
</organism>
<dbReference type="SUPFAM" id="SSF56801">
    <property type="entry name" value="Acetyl-CoA synthetase-like"/>
    <property type="match status" value="1"/>
</dbReference>
<dbReference type="Proteomes" id="UP000823775">
    <property type="component" value="Unassembled WGS sequence"/>
</dbReference>
<evidence type="ECO:0000313" key="6">
    <source>
        <dbReference type="EMBL" id="MCD9638669.1"/>
    </source>
</evidence>
<dbReference type="InterPro" id="IPR020845">
    <property type="entry name" value="AMP-binding_CS"/>
</dbReference>
<evidence type="ECO:0000259" key="5">
    <source>
        <dbReference type="Pfam" id="PF00501"/>
    </source>
</evidence>
<evidence type="ECO:0000256" key="2">
    <source>
        <dbReference type="ARBA" id="ARBA00006432"/>
    </source>
</evidence>
<dbReference type="Gene3D" id="3.40.50.12780">
    <property type="entry name" value="N-terminal domain of ligase-like"/>
    <property type="match status" value="1"/>
</dbReference>
<dbReference type="Pfam" id="PF00501">
    <property type="entry name" value="AMP-binding"/>
    <property type="match status" value="1"/>
</dbReference>
<evidence type="ECO:0000256" key="1">
    <source>
        <dbReference type="ARBA" id="ARBA00004930"/>
    </source>
</evidence>
<dbReference type="InterPro" id="IPR000873">
    <property type="entry name" value="AMP-dep_synth/lig_dom"/>
</dbReference>
<sequence>MDGTVKCSANYVPLSPISFLERSAVVYRDRLSIVHENVKFTWRQTRDRCLRLASALTHLGISCGDIVAALAPNIPAMYELHFGVPMAGAVLCALNTRHDSAMVSVLLKQSEAKILFVDYQLLDVAKGALEIMSKASAKLPHLILISDRRSLAPEILEYDSFLATGESNFEIVWPNDEWDAISLNYTSGTTSRPKGVIYSHRGAYLNSLASVLLTEMTPMPVYLWTLPMFHCNGWCLTWAMAAQGGTTFA</sequence>
<comment type="similarity">
    <text evidence="2">Belongs to the ATP-dependent AMP-binding enzyme family.</text>
</comment>
<dbReference type="PROSITE" id="PS00455">
    <property type="entry name" value="AMP_BINDING"/>
    <property type="match status" value="1"/>
</dbReference>
<evidence type="ECO:0000256" key="3">
    <source>
        <dbReference type="ARBA" id="ARBA00022598"/>
    </source>
</evidence>
<keyword evidence="7" id="KW-1185">Reference proteome</keyword>
<dbReference type="EMBL" id="JACEIK010002753">
    <property type="protein sequence ID" value="MCD9638669.1"/>
    <property type="molecule type" value="Genomic_DNA"/>
</dbReference>
<comment type="pathway">
    <text evidence="1">Phytoalexin biosynthesis; 3,4',5-trihydroxystilbene biosynthesis; 3,4',5-trihydroxystilbene from trans-4-coumarate: step 1/2.</text>
</comment>
<gene>
    <name evidence="6" type="primary">AAE1_2</name>
    <name evidence="6" type="ORF">HAX54_022791</name>
</gene>
<dbReference type="PANTHER" id="PTHR43859:SF54">
    <property type="entry name" value="ACYL-ACTIVATING ENZYME 1, PEROXISOMAL-RELATED"/>
    <property type="match status" value="1"/>
</dbReference>
<dbReference type="PANTHER" id="PTHR43859">
    <property type="entry name" value="ACYL-ACTIVATING ENZYME"/>
    <property type="match status" value="1"/>
</dbReference>
<reference evidence="6 7" key="1">
    <citation type="journal article" date="2021" name="BMC Genomics">
        <title>Datura genome reveals duplications of psychoactive alkaloid biosynthetic genes and high mutation rate following tissue culture.</title>
        <authorList>
            <person name="Rajewski A."/>
            <person name="Carter-House D."/>
            <person name="Stajich J."/>
            <person name="Litt A."/>
        </authorList>
    </citation>
    <scope>NUCLEOTIDE SEQUENCE [LARGE SCALE GENOMIC DNA]</scope>
    <source>
        <strain evidence="6">AR-01</strain>
    </source>
</reference>
<keyword evidence="3" id="KW-0436">Ligase</keyword>
<feature type="domain" description="AMP-dependent synthetase/ligase" evidence="5">
    <location>
        <begin position="20"/>
        <end position="247"/>
    </location>
</feature>
<protein>
    <submittedName>
        <fullName evidence="6">Acyl-activating enzyme 1, peroxisomal</fullName>
    </submittedName>
</protein>
<accession>A0ABS8UVQ1</accession>
<keyword evidence="4" id="KW-0587">Phenylpropanoid metabolism</keyword>
<name>A0ABS8UVQ1_DATST</name>
<dbReference type="InterPro" id="IPR042099">
    <property type="entry name" value="ANL_N_sf"/>
</dbReference>
<proteinExistence type="inferred from homology"/>